<organism evidence="1 2">
    <name type="scientific">Clytia hemisphaerica</name>
    <dbReference type="NCBI Taxonomy" id="252671"/>
    <lineage>
        <taxon>Eukaryota</taxon>
        <taxon>Metazoa</taxon>
        <taxon>Cnidaria</taxon>
        <taxon>Hydrozoa</taxon>
        <taxon>Hydroidolina</taxon>
        <taxon>Leptothecata</taxon>
        <taxon>Obeliida</taxon>
        <taxon>Clytiidae</taxon>
        <taxon>Clytia</taxon>
    </lineage>
</organism>
<proteinExistence type="predicted"/>
<dbReference type="EnsemblMetazoa" id="CLYHEMT011207.1">
    <property type="protein sequence ID" value="CLYHEMP011207.1"/>
    <property type="gene ID" value="CLYHEMG011207"/>
</dbReference>
<evidence type="ECO:0000313" key="1">
    <source>
        <dbReference type="EnsemblMetazoa" id="CLYHEMP011207.1"/>
    </source>
</evidence>
<name>A0A7M5UJW4_9CNID</name>
<reference evidence="1" key="1">
    <citation type="submission" date="2021-01" db="UniProtKB">
        <authorList>
            <consortium name="EnsemblMetazoa"/>
        </authorList>
    </citation>
    <scope>IDENTIFICATION</scope>
</reference>
<evidence type="ECO:0000313" key="2">
    <source>
        <dbReference type="Proteomes" id="UP000594262"/>
    </source>
</evidence>
<keyword evidence="2" id="KW-1185">Reference proteome</keyword>
<protein>
    <submittedName>
        <fullName evidence="1">Uncharacterized protein</fullName>
    </submittedName>
</protein>
<dbReference type="Proteomes" id="UP000594262">
    <property type="component" value="Unplaced"/>
</dbReference>
<sequence>MRIRNILKKSRTNGVLKFKGGSRSHKAVVLDILRECRRILQKNNMLIPEWFEGTSFETGFFTSEGQFVEKKNCFPSNHKDVIAKSAIIEDDSKVVKIQNDSKVVKIQNDSKVVKIPDDNKVDKIQDDSKVDKIQDHYEGSLTGIEEPATKTGQDIELLLKGDQVSEQIQTHIER</sequence>
<dbReference type="AlphaFoldDB" id="A0A7M5UJW4"/>
<accession>A0A7M5UJW4</accession>